<keyword evidence="3" id="KW-1185">Reference proteome</keyword>
<sequence>MRYIVTALWSALFGLLIGYLVGQMTSVAFNPALSALVTVIVGEAALIVVPALSKDKTESAK</sequence>
<feature type="transmembrane region" description="Helical" evidence="1">
    <location>
        <begin position="32"/>
        <end position="52"/>
    </location>
</feature>
<keyword evidence="1" id="KW-0472">Membrane</keyword>
<organism evidence="2 3">
    <name type="scientific">Fructobacillus broussonetiae</name>
    <dbReference type="NCBI Taxonomy" id="2713173"/>
    <lineage>
        <taxon>Bacteria</taxon>
        <taxon>Bacillati</taxon>
        <taxon>Bacillota</taxon>
        <taxon>Bacilli</taxon>
        <taxon>Lactobacillales</taxon>
        <taxon>Lactobacillaceae</taxon>
        <taxon>Fructobacillus</taxon>
    </lineage>
</organism>
<dbReference type="EMBL" id="JAAMFK010000001">
    <property type="protein sequence ID" value="MBS9338218.1"/>
    <property type="molecule type" value="Genomic_DNA"/>
</dbReference>
<evidence type="ECO:0000313" key="2">
    <source>
        <dbReference type="EMBL" id="MBS9338218.1"/>
    </source>
</evidence>
<dbReference type="InterPro" id="IPR021324">
    <property type="entry name" value="DUF2929"/>
</dbReference>
<evidence type="ECO:0000313" key="3">
    <source>
        <dbReference type="Proteomes" id="UP001519504"/>
    </source>
</evidence>
<keyword evidence="1" id="KW-1133">Transmembrane helix</keyword>
<proteinExistence type="predicted"/>
<dbReference type="Pfam" id="PF11151">
    <property type="entry name" value="DUF2929"/>
    <property type="match status" value="1"/>
</dbReference>
<keyword evidence="1" id="KW-0812">Transmembrane</keyword>
<gene>
    <name evidence="2" type="ORF">G6R29_01035</name>
</gene>
<dbReference type="Proteomes" id="UP001519504">
    <property type="component" value="Unassembled WGS sequence"/>
</dbReference>
<reference evidence="2 3" key="1">
    <citation type="submission" date="2020-02" db="EMBL/GenBank/DDBJ databases">
        <title>Fructobacillus sp. isolated from paper mulberry of Taiwan.</title>
        <authorList>
            <person name="Lin S.-T."/>
        </authorList>
    </citation>
    <scope>NUCLEOTIDE SEQUENCE [LARGE SCALE GENOMIC DNA]</scope>
    <source>
        <strain evidence="2 3">M2-14</strain>
    </source>
</reference>
<accession>A0ABS5QYE7</accession>
<dbReference type="RefSeq" id="WP_213808500.1">
    <property type="nucleotide sequence ID" value="NZ_JAAMFK010000001.1"/>
</dbReference>
<comment type="caution">
    <text evidence="2">The sequence shown here is derived from an EMBL/GenBank/DDBJ whole genome shotgun (WGS) entry which is preliminary data.</text>
</comment>
<name>A0ABS5QYE7_9LACO</name>
<evidence type="ECO:0000256" key="1">
    <source>
        <dbReference type="SAM" id="Phobius"/>
    </source>
</evidence>
<protein>
    <submittedName>
        <fullName evidence="2">YjzD family protein</fullName>
    </submittedName>
</protein>